<protein>
    <recommendedName>
        <fullName evidence="5">NADH dehydrogenase subunit 6</fullName>
    </recommendedName>
</protein>
<evidence type="ECO:0000313" key="3">
    <source>
        <dbReference type="EMBL" id="GMH06071.1"/>
    </source>
</evidence>
<proteinExistence type="predicted"/>
<feature type="transmembrane region" description="Helical" evidence="1">
    <location>
        <begin position="51"/>
        <end position="72"/>
    </location>
</feature>
<evidence type="ECO:0000256" key="1">
    <source>
        <dbReference type="SAM" id="Phobius"/>
    </source>
</evidence>
<dbReference type="AlphaFoldDB" id="A0AAD3S850"/>
<name>A0AAD3S850_NEPGR</name>
<keyword evidence="1" id="KW-0472">Membrane</keyword>
<keyword evidence="1" id="KW-0812">Transmembrane</keyword>
<evidence type="ECO:0000313" key="4">
    <source>
        <dbReference type="Proteomes" id="UP001279734"/>
    </source>
</evidence>
<organism evidence="3 4">
    <name type="scientific">Nepenthes gracilis</name>
    <name type="common">Slender pitcher plant</name>
    <dbReference type="NCBI Taxonomy" id="150966"/>
    <lineage>
        <taxon>Eukaryota</taxon>
        <taxon>Viridiplantae</taxon>
        <taxon>Streptophyta</taxon>
        <taxon>Embryophyta</taxon>
        <taxon>Tracheophyta</taxon>
        <taxon>Spermatophyta</taxon>
        <taxon>Magnoliopsida</taxon>
        <taxon>eudicotyledons</taxon>
        <taxon>Gunneridae</taxon>
        <taxon>Pentapetalae</taxon>
        <taxon>Caryophyllales</taxon>
        <taxon>Nepenthaceae</taxon>
        <taxon>Nepenthes</taxon>
    </lineage>
</organism>
<gene>
    <name evidence="3" type="ORF">Nepgr_007911</name>
</gene>
<keyword evidence="4" id="KW-1185">Reference proteome</keyword>
<dbReference type="EMBL" id="BSYO01000006">
    <property type="protein sequence ID" value="GMH06071.1"/>
    <property type="molecule type" value="Genomic_DNA"/>
</dbReference>
<feature type="transmembrane region" description="Helical" evidence="1">
    <location>
        <begin position="84"/>
        <end position="105"/>
    </location>
</feature>
<keyword evidence="1" id="KW-1133">Transmembrane helix</keyword>
<feature type="signal peptide" evidence="2">
    <location>
        <begin position="1"/>
        <end position="21"/>
    </location>
</feature>
<evidence type="ECO:0000256" key="2">
    <source>
        <dbReference type="SAM" id="SignalP"/>
    </source>
</evidence>
<accession>A0AAD3S850</accession>
<feature type="chain" id="PRO_5042259300" description="NADH dehydrogenase subunit 6" evidence="2">
    <location>
        <begin position="22"/>
        <end position="155"/>
    </location>
</feature>
<reference evidence="3" key="1">
    <citation type="submission" date="2023-05" db="EMBL/GenBank/DDBJ databases">
        <title>Nepenthes gracilis genome sequencing.</title>
        <authorList>
            <person name="Fukushima K."/>
        </authorList>
    </citation>
    <scope>NUCLEOTIDE SEQUENCE</scope>
    <source>
        <strain evidence="3">SING2019-196</strain>
    </source>
</reference>
<evidence type="ECO:0008006" key="5">
    <source>
        <dbReference type="Google" id="ProtNLM"/>
    </source>
</evidence>
<sequence>MWIICSLVAFCGILFTAPSEGYWGGLLVSILCSPLKCSFAGFVSSFWRAEAYFVSPVANLVVSWFGRPFALLRRWSLYVPGCPLLDLVADVFLDASSMAFLSSYVCIFVEPGSFRVSWISHLDLLFYPLLADVMMLPSGNWLLIFSWFSAFSLTM</sequence>
<dbReference type="Proteomes" id="UP001279734">
    <property type="component" value="Unassembled WGS sequence"/>
</dbReference>
<keyword evidence="2" id="KW-0732">Signal</keyword>
<comment type="caution">
    <text evidence="3">The sequence shown here is derived from an EMBL/GenBank/DDBJ whole genome shotgun (WGS) entry which is preliminary data.</text>
</comment>
<feature type="transmembrane region" description="Helical" evidence="1">
    <location>
        <begin position="125"/>
        <end position="148"/>
    </location>
</feature>